<feature type="domain" description="Carbohydrate kinase PfkB" evidence="3">
    <location>
        <begin position="18"/>
        <end position="182"/>
    </location>
</feature>
<dbReference type="EMBL" id="UINC01194352">
    <property type="protein sequence ID" value="SVE10397.1"/>
    <property type="molecule type" value="Genomic_DNA"/>
</dbReference>
<sequence length="201" mass="20688">MTQGGNGLAQTNRVEIHCIGNATLDLFIAEGAETQLDIGNVTLLDSAALHTGGTAANTAMALATLGFGAVLHTRLGDDLAGELLMTRLESAGVHVAAARGKATNTTLTIYIAETKGGSRFAYHPGTSADFAVSDVDDELLQTAQFVHVGGTFLLPAFDGQPCAGMLAASQQEGITTSLDPTPNISPDSLGLLAPCLPYLDY</sequence>
<evidence type="ECO:0000259" key="3">
    <source>
        <dbReference type="Pfam" id="PF00294"/>
    </source>
</evidence>
<dbReference type="InterPro" id="IPR011611">
    <property type="entry name" value="PfkB_dom"/>
</dbReference>
<gene>
    <name evidence="4" type="ORF">METZ01_LOCUS463251</name>
</gene>
<evidence type="ECO:0000313" key="4">
    <source>
        <dbReference type="EMBL" id="SVE10397.1"/>
    </source>
</evidence>
<name>A0A383ARE8_9ZZZZ</name>
<dbReference type="InterPro" id="IPR029056">
    <property type="entry name" value="Ribokinase-like"/>
</dbReference>
<protein>
    <recommendedName>
        <fullName evidence="3">Carbohydrate kinase PfkB domain-containing protein</fullName>
    </recommendedName>
</protein>
<dbReference type="PANTHER" id="PTHR10584:SF166">
    <property type="entry name" value="RIBOKINASE"/>
    <property type="match status" value="1"/>
</dbReference>
<dbReference type="GO" id="GO:0016301">
    <property type="term" value="F:kinase activity"/>
    <property type="evidence" value="ECO:0007669"/>
    <property type="project" value="UniProtKB-KW"/>
</dbReference>
<dbReference type="Gene3D" id="3.40.1190.20">
    <property type="match status" value="1"/>
</dbReference>
<accession>A0A383ARE8</accession>
<evidence type="ECO:0000256" key="2">
    <source>
        <dbReference type="ARBA" id="ARBA00022777"/>
    </source>
</evidence>
<evidence type="ECO:0000256" key="1">
    <source>
        <dbReference type="ARBA" id="ARBA00022679"/>
    </source>
</evidence>
<dbReference type="Pfam" id="PF00294">
    <property type="entry name" value="PfkB"/>
    <property type="match status" value="1"/>
</dbReference>
<dbReference type="PANTHER" id="PTHR10584">
    <property type="entry name" value="SUGAR KINASE"/>
    <property type="match status" value="1"/>
</dbReference>
<proteinExistence type="predicted"/>
<dbReference type="AlphaFoldDB" id="A0A383ARE8"/>
<dbReference type="SUPFAM" id="SSF53613">
    <property type="entry name" value="Ribokinase-like"/>
    <property type="match status" value="1"/>
</dbReference>
<organism evidence="4">
    <name type="scientific">marine metagenome</name>
    <dbReference type="NCBI Taxonomy" id="408172"/>
    <lineage>
        <taxon>unclassified sequences</taxon>
        <taxon>metagenomes</taxon>
        <taxon>ecological metagenomes</taxon>
    </lineage>
</organism>
<feature type="non-terminal residue" evidence="4">
    <location>
        <position position="201"/>
    </location>
</feature>
<keyword evidence="1" id="KW-0808">Transferase</keyword>
<dbReference type="InterPro" id="IPR002173">
    <property type="entry name" value="Carboh/pur_kinase_PfkB_CS"/>
</dbReference>
<dbReference type="PROSITE" id="PS00583">
    <property type="entry name" value="PFKB_KINASES_1"/>
    <property type="match status" value="1"/>
</dbReference>
<reference evidence="4" key="1">
    <citation type="submission" date="2018-05" db="EMBL/GenBank/DDBJ databases">
        <authorList>
            <person name="Lanie J.A."/>
            <person name="Ng W.-L."/>
            <person name="Kazmierczak K.M."/>
            <person name="Andrzejewski T.M."/>
            <person name="Davidsen T.M."/>
            <person name="Wayne K.J."/>
            <person name="Tettelin H."/>
            <person name="Glass J.I."/>
            <person name="Rusch D."/>
            <person name="Podicherti R."/>
            <person name="Tsui H.-C.T."/>
            <person name="Winkler M.E."/>
        </authorList>
    </citation>
    <scope>NUCLEOTIDE SEQUENCE</scope>
</reference>
<keyword evidence="2" id="KW-0418">Kinase</keyword>